<dbReference type="AlphaFoldDB" id="A0A437QKT4"/>
<dbReference type="RefSeq" id="WP_127767427.1">
    <property type="nucleotide sequence ID" value="NZ_SADE01000003.1"/>
</dbReference>
<organism evidence="1 2">
    <name type="scientific">Hwanghaeella grinnelliae</name>
    <dbReference type="NCBI Taxonomy" id="2500179"/>
    <lineage>
        <taxon>Bacteria</taxon>
        <taxon>Pseudomonadati</taxon>
        <taxon>Pseudomonadota</taxon>
        <taxon>Alphaproteobacteria</taxon>
        <taxon>Rhodospirillales</taxon>
        <taxon>Rhodospirillaceae</taxon>
        <taxon>Hwanghaeella</taxon>
    </lineage>
</organism>
<dbReference type="OrthoDB" id="5458608at2"/>
<evidence type="ECO:0000313" key="1">
    <source>
        <dbReference type="EMBL" id="RVU35106.1"/>
    </source>
</evidence>
<evidence type="ECO:0008006" key="3">
    <source>
        <dbReference type="Google" id="ProtNLM"/>
    </source>
</evidence>
<gene>
    <name evidence="1" type="ORF">EOI86_19995</name>
</gene>
<dbReference type="Proteomes" id="UP000287447">
    <property type="component" value="Unassembled WGS sequence"/>
</dbReference>
<name>A0A437QKT4_9PROT</name>
<keyword evidence="2" id="KW-1185">Reference proteome</keyword>
<reference evidence="2" key="1">
    <citation type="submission" date="2019-01" db="EMBL/GenBank/DDBJ databases">
        <title>Gri0909 isolated from a small marine red alga.</title>
        <authorList>
            <person name="Kim J."/>
            <person name="Jeong S.E."/>
            <person name="Jeon C.O."/>
        </authorList>
    </citation>
    <scope>NUCLEOTIDE SEQUENCE [LARGE SCALE GENOMIC DNA]</scope>
    <source>
        <strain evidence="2">Gri0909</strain>
    </source>
</reference>
<protein>
    <recommendedName>
        <fullName evidence="3">DUF3467 domain-containing protein</fullName>
    </recommendedName>
</protein>
<evidence type="ECO:0000313" key="2">
    <source>
        <dbReference type="Proteomes" id="UP000287447"/>
    </source>
</evidence>
<proteinExistence type="predicted"/>
<accession>A0A437QKT4</accession>
<sequence length="82" mass="9038">MANQTFIDGVGEVRLSEGVIRMDLLAMSPTTRDKEGNPVPEFVEQLVMSPRAFMRLVGALSQTLQGMEEKGLISRTEQQAAE</sequence>
<comment type="caution">
    <text evidence="1">The sequence shown here is derived from an EMBL/GenBank/DDBJ whole genome shotgun (WGS) entry which is preliminary data.</text>
</comment>
<dbReference type="EMBL" id="SADE01000003">
    <property type="protein sequence ID" value="RVU35106.1"/>
    <property type="molecule type" value="Genomic_DNA"/>
</dbReference>